<organism evidence="1 2">
    <name type="scientific">Amphiplicatus metriothermophilus</name>
    <dbReference type="NCBI Taxonomy" id="1519374"/>
    <lineage>
        <taxon>Bacteria</taxon>
        <taxon>Pseudomonadati</taxon>
        <taxon>Pseudomonadota</taxon>
        <taxon>Alphaproteobacteria</taxon>
        <taxon>Parvularculales</taxon>
        <taxon>Parvularculaceae</taxon>
        <taxon>Amphiplicatus</taxon>
    </lineage>
</organism>
<evidence type="ECO:0000313" key="1">
    <source>
        <dbReference type="EMBL" id="SNT67583.1"/>
    </source>
</evidence>
<dbReference type="InterPro" id="IPR006944">
    <property type="entry name" value="Phage/GTA_portal"/>
</dbReference>
<dbReference type="InterPro" id="IPR006427">
    <property type="entry name" value="Portal_HK97"/>
</dbReference>
<dbReference type="OrthoDB" id="9134461at2"/>
<evidence type="ECO:0000313" key="2">
    <source>
        <dbReference type="Proteomes" id="UP000198346"/>
    </source>
</evidence>
<dbReference type="NCBIfam" id="TIGR01537">
    <property type="entry name" value="portal_HK97"/>
    <property type="match status" value="1"/>
</dbReference>
<dbReference type="Proteomes" id="UP000198346">
    <property type="component" value="Unassembled WGS sequence"/>
</dbReference>
<dbReference type="Pfam" id="PF04860">
    <property type="entry name" value="Phage_portal"/>
    <property type="match status" value="1"/>
</dbReference>
<accession>A0A239PJT0</accession>
<keyword evidence="2" id="KW-1185">Reference proteome</keyword>
<dbReference type="AlphaFoldDB" id="A0A239PJT0"/>
<protein>
    <submittedName>
        <fullName evidence="1">Phage portal protein, HK97 family</fullName>
    </submittedName>
</protein>
<dbReference type="RefSeq" id="WP_089410615.1">
    <property type="nucleotide sequence ID" value="NZ_FZQA01000001.1"/>
</dbReference>
<proteinExistence type="predicted"/>
<reference evidence="1 2" key="1">
    <citation type="submission" date="2017-07" db="EMBL/GenBank/DDBJ databases">
        <authorList>
            <person name="Sun Z.S."/>
            <person name="Albrecht U."/>
            <person name="Echele G."/>
            <person name="Lee C.C."/>
        </authorList>
    </citation>
    <scope>NUCLEOTIDE SEQUENCE [LARGE SCALE GENOMIC DNA]</scope>
    <source>
        <strain evidence="1 2">CGMCC 1.12710</strain>
    </source>
</reference>
<dbReference type="EMBL" id="FZQA01000001">
    <property type="protein sequence ID" value="SNT67583.1"/>
    <property type="molecule type" value="Genomic_DNA"/>
</dbReference>
<gene>
    <name evidence="1" type="ORF">SAMN06297382_0073</name>
</gene>
<sequence>MRLSLADPFRALRPRAAEKKASAARPLIALAGPRAPVWTPRDYASLARAGFERNVVAYRCVRLVAEAAASAPLKIVEDGAVACDHPLKALLERPNPDQSGAELFEALYGFLQTAGNAYLEAAFLDGAARELYALRPDRMKARLGPRGWPDAYEYSVGGRKVLFRMDEGAIAPILHLKLFHPTNDHYGLSPLEAAAAPVDLHNAATAWNKALLDNAARPSGALVYKGPEGAESLAPEQFERLKAELAETYAGPAGAGRPIVLDGGLDWRQMSLSPADMDFMEAKNAAAREIALAFGVPPMLLGIPGDNTYSNYREANLAFWKQTVLPLVKKTAAALTGWLGRAFGARVECDLAGIEALAAERDALWARVSAADFLDEDEKRAMLGLAPRAGGEAGDV</sequence>
<name>A0A239PJT0_9PROT</name>